<organism evidence="3 4">
    <name type="scientific">Cephalotrichum gorgonifer</name>
    <dbReference type="NCBI Taxonomy" id="2041049"/>
    <lineage>
        <taxon>Eukaryota</taxon>
        <taxon>Fungi</taxon>
        <taxon>Dikarya</taxon>
        <taxon>Ascomycota</taxon>
        <taxon>Pezizomycotina</taxon>
        <taxon>Sordariomycetes</taxon>
        <taxon>Hypocreomycetidae</taxon>
        <taxon>Microascales</taxon>
        <taxon>Microascaceae</taxon>
        <taxon>Cephalotrichum</taxon>
    </lineage>
</organism>
<comment type="caution">
    <text evidence="3">The sequence shown here is derived from an EMBL/GenBank/DDBJ whole genome shotgun (WGS) entry which is preliminary data.</text>
</comment>
<gene>
    <name evidence="3" type="ORF">DNG_02154</name>
</gene>
<dbReference type="InterPro" id="IPR021858">
    <property type="entry name" value="Fun_TF"/>
</dbReference>
<protein>
    <submittedName>
        <fullName evidence="3">Uncharacterized protein</fullName>
    </submittedName>
</protein>
<sequence length="490" mass="54218">MELCFINNNAPLDRRSQRIVRHHAMKGKNAGRIIPARGHRGQQKREGSRLDCPAAIRAPVSPELGKGRALLPKPPRTDPESTPDVALVRNPFAGTELDYFPLPTAAPSDRYLIHEFHYNISKEIYPRVFCRPPNGDVSAWFETMIREPCVYHCALALTGARISHGHAHGEKPLESARHFLLALRLLRRDLGSDRRPRDSSLFVSISLALHANLQGATSESRVHLQGLKRILELRPGGVVALCSDTPEVGNKVRRVDLELALASGTRTLFGSQVSPLPEPPYVVPLTDRVRHPALPHPLGEASPVIQLAMADVLALCSYAGREQLGALQYQNLVLSLTQRLVDQAPLGGERPSHPLDDVCQLGLLAFMGTLFNQARNGRRSCAALLSGLLRTRLDNFGGETTYATADGYIALQLWLLFIYAVSAPEFELCCDPDLFVARRIRVLASALALETWESATAHLCLYPWVGAFHDEPGKQLWAAACRERNEQRKE</sequence>
<dbReference type="EMBL" id="ONZQ02000002">
    <property type="protein sequence ID" value="SPN99119.1"/>
    <property type="molecule type" value="Genomic_DNA"/>
</dbReference>
<dbReference type="AlphaFoldDB" id="A0AAE8SSF0"/>
<feature type="region of interest" description="Disordered" evidence="2">
    <location>
        <begin position="64"/>
        <end position="84"/>
    </location>
</feature>
<evidence type="ECO:0000256" key="2">
    <source>
        <dbReference type="SAM" id="MobiDB-lite"/>
    </source>
</evidence>
<proteinExistence type="predicted"/>
<reference evidence="3" key="1">
    <citation type="submission" date="2018-03" db="EMBL/GenBank/DDBJ databases">
        <authorList>
            <person name="Guldener U."/>
        </authorList>
    </citation>
    <scope>NUCLEOTIDE SEQUENCE</scope>
</reference>
<dbReference type="Pfam" id="PF11951">
    <property type="entry name" value="Fungal_trans_2"/>
    <property type="match status" value="1"/>
</dbReference>
<evidence type="ECO:0000313" key="4">
    <source>
        <dbReference type="Proteomes" id="UP001187682"/>
    </source>
</evidence>
<dbReference type="PANTHER" id="PTHR37540">
    <property type="entry name" value="TRANSCRIPTION FACTOR (ACR-2), PUTATIVE-RELATED-RELATED"/>
    <property type="match status" value="1"/>
</dbReference>
<evidence type="ECO:0000256" key="1">
    <source>
        <dbReference type="ARBA" id="ARBA00023242"/>
    </source>
</evidence>
<evidence type="ECO:0000313" key="3">
    <source>
        <dbReference type="EMBL" id="SPN99119.1"/>
    </source>
</evidence>
<keyword evidence="4" id="KW-1185">Reference proteome</keyword>
<dbReference type="Proteomes" id="UP001187682">
    <property type="component" value="Unassembled WGS sequence"/>
</dbReference>
<dbReference type="PANTHER" id="PTHR37540:SF9">
    <property type="entry name" value="ZN(2)-C6 FUNGAL-TYPE DOMAIN-CONTAINING PROTEIN"/>
    <property type="match status" value="1"/>
</dbReference>
<accession>A0AAE8SSF0</accession>
<keyword evidence="1" id="KW-0539">Nucleus</keyword>
<name>A0AAE8SSF0_9PEZI</name>